<dbReference type="RefSeq" id="WP_048920720.1">
    <property type="nucleotide sequence ID" value="NZ_CP010777.1"/>
</dbReference>
<keyword evidence="2" id="KW-1185">Reference proteome</keyword>
<protein>
    <recommendedName>
        <fullName evidence="3">STAS/SEC14 domain-containing protein</fullName>
    </recommendedName>
</protein>
<dbReference type="KEGG" id="ruf:TH63_09390"/>
<accession>A0A0H4VKC8</accession>
<sequence>MSPIGMEPEEQVELKRVYGNVFCRISRNSENSIVHARWFGPQSEETVKEGGQKLLELMSGKPYAKLLNCNREVIGSWDMALEWVQSEWAPQMRKEGLQYLAYVVPTSIYAIMTVESLIQRIDDTFEIRTFDDEQKALTWLLSQAG</sequence>
<proteinExistence type="predicted"/>
<dbReference type="PATRIC" id="fig|1379910.4.peg.2037"/>
<evidence type="ECO:0008006" key="3">
    <source>
        <dbReference type="Google" id="ProtNLM"/>
    </source>
</evidence>
<reference evidence="1 2" key="1">
    <citation type="submission" date="2015-01" db="EMBL/GenBank/DDBJ databases">
        <title>Rufibacter sp./DG31D/ whole genome sequencing.</title>
        <authorList>
            <person name="Kim M.K."/>
            <person name="Srinivasan S."/>
            <person name="Lee J.-J."/>
        </authorList>
    </citation>
    <scope>NUCLEOTIDE SEQUENCE [LARGE SCALE GENOMIC DNA]</scope>
    <source>
        <strain evidence="1 2">DG31D</strain>
    </source>
</reference>
<dbReference type="AlphaFoldDB" id="A0A0H4VKC8"/>
<dbReference type="STRING" id="1379910.TH63_09390"/>
<dbReference type="EMBL" id="CP010777">
    <property type="protein sequence ID" value="AKQ45808.1"/>
    <property type="molecule type" value="Genomic_DNA"/>
</dbReference>
<name>A0A0H4VKC8_9BACT</name>
<dbReference type="Proteomes" id="UP000036458">
    <property type="component" value="Chromosome"/>
</dbReference>
<organism evidence="1 2">
    <name type="scientific">Rufibacter radiotolerans</name>
    <dbReference type="NCBI Taxonomy" id="1379910"/>
    <lineage>
        <taxon>Bacteria</taxon>
        <taxon>Pseudomonadati</taxon>
        <taxon>Bacteroidota</taxon>
        <taxon>Cytophagia</taxon>
        <taxon>Cytophagales</taxon>
        <taxon>Hymenobacteraceae</taxon>
        <taxon>Rufibacter</taxon>
    </lineage>
</organism>
<gene>
    <name evidence="1" type="ORF">TH63_09390</name>
</gene>
<evidence type="ECO:0000313" key="1">
    <source>
        <dbReference type="EMBL" id="AKQ45808.1"/>
    </source>
</evidence>
<evidence type="ECO:0000313" key="2">
    <source>
        <dbReference type="Proteomes" id="UP000036458"/>
    </source>
</evidence>